<name>A0A2H4PRJ7_9CAUD</name>
<proteinExistence type="predicted"/>
<organism evidence="1 2">
    <name type="scientific">Proteus phage PM135</name>
    <dbReference type="NCBI Taxonomy" id="2048008"/>
    <lineage>
        <taxon>Viruses</taxon>
        <taxon>Duplodnaviria</taxon>
        <taxon>Heunggongvirae</taxon>
        <taxon>Uroviricota</taxon>
        <taxon>Caudoviricetes</taxon>
        <taxon>Demerecviridae</taxon>
        <taxon>Novosibvirus</taxon>
        <taxon>Novosibvirus PM135</taxon>
    </lineage>
</organism>
<keyword evidence="2" id="KW-1185">Reference proteome</keyword>
<evidence type="ECO:0000313" key="1">
    <source>
        <dbReference type="EMBL" id="ATW69921.1"/>
    </source>
</evidence>
<dbReference type="RefSeq" id="YP_009620605.1">
    <property type="nucleotide sequence ID" value="NC_042090.1"/>
</dbReference>
<dbReference type="EMBL" id="MG030347">
    <property type="protein sequence ID" value="ATW69921.1"/>
    <property type="molecule type" value="Genomic_DNA"/>
</dbReference>
<reference evidence="2" key="1">
    <citation type="submission" date="2017-10" db="EMBL/GenBank/DDBJ databases">
        <title>Isolation and characterization of a group of new proteus bacteriophages.</title>
        <authorList>
            <person name="Kozlova Y.N."/>
            <person name="Morozova V.V."/>
            <person name="Babkin I.V."/>
            <person name="Tikunova N.V."/>
            <person name="Bokovaya O.V."/>
            <person name="Shedko E.D."/>
        </authorList>
    </citation>
    <scope>NUCLEOTIDE SEQUENCE [LARGE SCALE GENOMIC DNA]</scope>
</reference>
<accession>A0A2H4PRJ7</accession>
<sequence>MIRAQRTGMLPKRMTNKELQDLINHAKNRQDKEGKSYSGEQADLIIIDECDNLDN</sequence>
<dbReference type="KEGG" id="vg:40097258"/>
<dbReference type="GeneID" id="40097258"/>
<evidence type="ECO:0000313" key="2">
    <source>
        <dbReference type="Proteomes" id="UP000241842"/>
    </source>
</evidence>
<protein>
    <submittedName>
        <fullName evidence="1">Uncharacterized protein</fullName>
    </submittedName>
</protein>
<dbReference type="Proteomes" id="UP000241842">
    <property type="component" value="Segment"/>
</dbReference>